<feature type="region of interest" description="Disordered" evidence="1">
    <location>
        <begin position="171"/>
        <end position="199"/>
    </location>
</feature>
<proteinExistence type="predicted"/>
<keyword evidence="3" id="KW-1185">Reference proteome</keyword>
<comment type="caution">
    <text evidence="2">The sequence shown here is derived from an EMBL/GenBank/DDBJ whole genome shotgun (WGS) entry which is preliminary data.</text>
</comment>
<dbReference type="AlphaFoldDB" id="A0A9N7U271"/>
<reference evidence="2" key="1">
    <citation type="submission" date="2020-03" db="EMBL/GenBank/DDBJ databases">
        <authorList>
            <person name="Weist P."/>
        </authorList>
    </citation>
    <scope>NUCLEOTIDE SEQUENCE</scope>
</reference>
<dbReference type="EMBL" id="CADEAL010000610">
    <property type="protein sequence ID" value="CAB1422757.1"/>
    <property type="molecule type" value="Genomic_DNA"/>
</dbReference>
<evidence type="ECO:0000313" key="3">
    <source>
        <dbReference type="Proteomes" id="UP001153269"/>
    </source>
</evidence>
<feature type="compositionally biased region" description="Basic and acidic residues" evidence="1">
    <location>
        <begin position="171"/>
        <end position="190"/>
    </location>
</feature>
<feature type="compositionally biased region" description="Low complexity" evidence="1">
    <location>
        <begin position="37"/>
        <end position="54"/>
    </location>
</feature>
<evidence type="ECO:0000313" key="2">
    <source>
        <dbReference type="EMBL" id="CAB1422757.1"/>
    </source>
</evidence>
<feature type="region of interest" description="Disordered" evidence="1">
    <location>
        <begin position="36"/>
        <end position="56"/>
    </location>
</feature>
<protein>
    <submittedName>
        <fullName evidence="2">Uncharacterized protein</fullName>
    </submittedName>
</protein>
<dbReference type="Proteomes" id="UP001153269">
    <property type="component" value="Unassembled WGS sequence"/>
</dbReference>
<evidence type="ECO:0000256" key="1">
    <source>
        <dbReference type="SAM" id="MobiDB-lite"/>
    </source>
</evidence>
<accession>A0A9N7U271</accession>
<organism evidence="2 3">
    <name type="scientific">Pleuronectes platessa</name>
    <name type="common">European plaice</name>
    <dbReference type="NCBI Taxonomy" id="8262"/>
    <lineage>
        <taxon>Eukaryota</taxon>
        <taxon>Metazoa</taxon>
        <taxon>Chordata</taxon>
        <taxon>Craniata</taxon>
        <taxon>Vertebrata</taxon>
        <taxon>Euteleostomi</taxon>
        <taxon>Actinopterygii</taxon>
        <taxon>Neopterygii</taxon>
        <taxon>Teleostei</taxon>
        <taxon>Neoteleostei</taxon>
        <taxon>Acanthomorphata</taxon>
        <taxon>Carangaria</taxon>
        <taxon>Pleuronectiformes</taxon>
        <taxon>Pleuronectoidei</taxon>
        <taxon>Pleuronectidae</taxon>
        <taxon>Pleuronectes</taxon>
    </lineage>
</organism>
<sequence length="199" mass="21638">MPSPYGMSAEELSLTLRIRELEVEAMHLRALEMEQGAAAAARPSTTQSPSQTPQDSFDCKLVSKAQEVCTSLSIEDSLNYESVGNRSILTEEPFVSEGSCSLVVGDKQRVSITLLRDTGAMQSLIRGSILPFSAQSYCGWLPGGLHLPEGTAGGGAKVSLIKAGAQVCGEERRTKEWRPPHSREPEKETWTKMLWKGTP</sequence>
<name>A0A9N7U271_PLEPL</name>
<gene>
    <name evidence="2" type="ORF">PLEPLA_LOCUS10675</name>
</gene>